<dbReference type="InterPro" id="IPR036638">
    <property type="entry name" value="HLH_DNA-bd_sf"/>
</dbReference>
<name>A0A7R9UBA6_9STRA</name>
<gene>
    <name evidence="3" type="ORF">PPYR1160_LOCUS10302</name>
</gene>
<feature type="compositionally biased region" description="Low complexity" evidence="1">
    <location>
        <begin position="289"/>
        <end position="304"/>
    </location>
</feature>
<feature type="compositionally biased region" description="Polar residues" evidence="1">
    <location>
        <begin position="224"/>
        <end position="236"/>
    </location>
</feature>
<accession>A0A7R9UBA6</accession>
<organism evidence="3">
    <name type="scientific">Pinguiococcus pyrenoidosus</name>
    <dbReference type="NCBI Taxonomy" id="172671"/>
    <lineage>
        <taxon>Eukaryota</taxon>
        <taxon>Sar</taxon>
        <taxon>Stramenopiles</taxon>
        <taxon>Ochrophyta</taxon>
        <taxon>Pinguiophyceae</taxon>
        <taxon>Pinguiochrysidales</taxon>
        <taxon>Pinguiochrysidaceae</taxon>
        <taxon>Pinguiococcus</taxon>
    </lineage>
</organism>
<evidence type="ECO:0000256" key="1">
    <source>
        <dbReference type="SAM" id="MobiDB-lite"/>
    </source>
</evidence>
<evidence type="ECO:0000259" key="2">
    <source>
        <dbReference type="PROSITE" id="PS50888"/>
    </source>
</evidence>
<sequence length="339" mass="36268">MDPTATILRRGSGDVTDDLVNLLAEDPEMMASLISFNERLSYVEEDEDLKRKAGEPGVPNSAVEQKGEDEECKKRPREEGNDRSLRKKEREKMRRLEVNTKLEELISLLDSIDHSGAPPADTRASTRVEILARCVNVIKQMKAALESRMRELNNLRLMVQTLTLDMARMAAEHAKTQSIHSAQAGPMMGAPYGNPYAQPPPSAAQTMPPFSSFPMPPGVPLPASRSSSAISQNAPPSGNVGVAPPANGWPAPPFFSPYPYPSYPPVADPGNPPSAPAAMVFHHMAYWAAAQAAQQQQQQQQQQGQGPGQGQAPGQGPVSGPGPGPGPRSGSGSRPGSQT</sequence>
<dbReference type="PROSITE" id="PS50888">
    <property type="entry name" value="BHLH"/>
    <property type="match status" value="1"/>
</dbReference>
<feature type="region of interest" description="Disordered" evidence="1">
    <location>
        <begin position="196"/>
        <end position="242"/>
    </location>
</feature>
<dbReference type="InterPro" id="IPR011598">
    <property type="entry name" value="bHLH_dom"/>
</dbReference>
<protein>
    <recommendedName>
        <fullName evidence="2">BHLH domain-containing protein</fullName>
    </recommendedName>
</protein>
<dbReference type="AlphaFoldDB" id="A0A7R9UBA6"/>
<reference evidence="3" key="1">
    <citation type="submission" date="2021-01" db="EMBL/GenBank/DDBJ databases">
        <authorList>
            <person name="Corre E."/>
            <person name="Pelletier E."/>
            <person name="Niang G."/>
            <person name="Scheremetjew M."/>
            <person name="Finn R."/>
            <person name="Kale V."/>
            <person name="Holt S."/>
            <person name="Cochrane G."/>
            <person name="Meng A."/>
            <person name="Brown T."/>
            <person name="Cohen L."/>
        </authorList>
    </citation>
    <scope>NUCLEOTIDE SEQUENCE</scope>
    <source>
        <strain evidence="3">CCMP2078</strain>
    </source>
</reference>
<dbReference type="Gene3D" id="4.10.280.10">
    <property type="entry name" value="Helix-loop-helix DNA-binding domain"/>
    <property type="match status" value="1"/>
</dbReference>
<feature type="compositionally biased region" description="Basic and acidic residues" evidence="1">
    <location>
        <begin position="71"/>
        <end position="91"/>
    </location>
</feature>
<feature type="region of interest" description="Disordered" evidence="1">
    <location>
        <begin position="47"/>
        <end position="91"/>
    </location>
</feature>
<feature type="compositionally biased region" description="Low complexity" evidence="1">
    <location>
        <begin position="328"/>
        <end position="339"/>
    </location>
</feature>
<dbReference type="SMART" id="SM00353">
    <property type="entry name" value="HLH"/>
    <property type="match status" value="1"/>
</dbReference>
<feature type="compositionally biased region" description="Gly residues" evidence="1">
    <location>
        <begin position="305"/>
        <end position="319"/>
    </location>
</feature>
<dbReference type="SUPFAM" id="SSF47459">
    <property type="entry name" value="HLH, helix-loop-helix DNA-binding domain"/>
    <property type="match status" value="1"/>
</dbReference>
<evidence type="ECO:0000313" key="3">
    <source>
        <dbReference type="EMBL" id="CAD8260800.1"/>
    </source>
</evidence>
<dbReference type="GO" id="GO:0046983">
    <property type="term" value="F:protein dimerization activity"/>
    <property type="evidence" value="ECO:0007669"/>
    <property type="project" value="InterPro"/>
</dbReference>
<feature type="region of interest" description="Disordered" evidence="1">
    <location>
        <begin position="289"/>
        <end position="339"/>
    </location>
</feature>
<proteinExistence type="predicted"/>
<feature type="domain" description="BHLH" evidence="2">
    <location>
        <begin position="82"/>
        <end position="141"/>
    </location>
</feature>
<dbReference type="EMBL" id="HBEA01013536">
    <property type="protein sequence ID" value="CAD8260800.1"/>
    <property type="molecule type" value="Transcribed_RNA"/>
</dbReference>